<protein>
    <submittedName>
        <fullName evidence="2">Phage holin family protein</fullName>
    </submittedName>
</protein>
<feature type="transmembrane region" description="Helical" evidence="1">
    <location>
        <begin position="39"/>
        <end position="58"/>
    </location>
</feature>
<keyword evidence="1" id="KW-0472">Membrane</keyword>
<dbReference type="InterPro" id="IPR007165">
    <property type="entry name" value="Phage_holin_4_2"/>
</dbReference>
<accession>A0A4Q9KK17</accession>
<sequence>MIGGFIFRFFATFLALGAATLVVPGISISGKNPTADVGALIGVAVIFGIVNAAVKPLFRFSHAPLALIGLGIALLIVNAALLLLTSWVCTQAHIPWRVDGILAALLGALVVATVSFLVNALFGRRGEVHR</sequence>
<feature type="transmembrane region" description="Helical" evidence="1">
    <location>
        <begin position="65"/>
        <end position="88"/>
    </location>
</feature>
<dbReference type="RefSeq" id="WP_131172138.1">
    <property type="nucleotide sequence ID" value="NZ_FXTL01000009.1"/>
</dbReference>
<name>A0A4Q9KK17_PROTD</name>
<dbReference type="EMBL" id="SDMR01000009">
    <property type="protein sequence ID" value="TBT94822.1"/>
    <property type="molecule type" value="Genomic_DNA"/>
</dbReference>
<evidence type="ECO:0000313" key="2">
    <source>
        <dbReference type="EMBL" id="TBT94822.1"/>
    </source>
</evidence>
<evidence type="ECO:0000313" key="3">
    <source>
        <dbReference type="Proteomes" id="UP000291933"/>
    </source>
</evidence>
<keyword evidence="1" id="KW-0812">Transmembrane</keyword>
<keyword evidence="3" id="KW-1185">Reference proteome</keyword>
<dbReference type="PANTHER" id="PTHR37309">
    <property type="entry name" value="SLR0284 PROTEIN"/>
    <property type="match status" value="1"/>
</dbReference>
<keyword evidence="1" id="KW-1133">Transmembrane helix</keyword>
<dbReference type="Pfam" id="PF04020">
    <property type="entry name" value="Phage_holin_4_2"/>
    <property type="match status" value="1"/>
</dbReference>
<dbReference type="Proteomes" id="UP000291933">
    <property type="component" value="Unassembled WGS sequence"/>
</dbReference>
<comment type="caution">
    <text evidence="2">The sequence shown here is derived from an EMBL/GenBank/DDBJ whole genome shotgun (WGS) entry which is preliminary data.</text>
</comment>
<organism evidence="2 3">
    <name type="scientific">Propioniciclava tarda</name>
    <dbReference type="NCBI Taxonomy" id="433330"/>
    <lineage>
        <taxon>Bacteria</taxon>
        <taxon>Bacillati</taxon>
        <taxon>Actinomycetota</taxon>
        <taxon>Actinomycetes</taxon>
        <taxon>Propionibacteriales</taxon>
        <taxon>Propionibacteriaceae</taxon>
        <taxon>Propioniciclava</taxon>
    </lineage>
</organism>
<reference evidence="2 3" key="1">
    <citation type="submission" date="2019-01" db="EMBL/GenBank/DDBJ databases">
        <title>Lactibacter flavus gen. nov., sp. nov., a novel bacterium of the family Propionibacteriaceae isolated from raw milk and dairy products.</title>
        <authorList>
            <person name="Huptas C."/>
            <person name="Wenning M."/>
            <person name="Breitenwieser F."/>
            <person name="Doll E."/>
            <person name="Von Neubeck M."/>
            <person name="Busse H.-J."/>
            <person name="Scherer S."/>
        </authorList>
    </citation>
    <scope>NUCLEOTIDE SEQUENCE [LARGE SCALE GENOMIC DNA]</scope>
    <source>
        <strain evidence="2 3">DSM 22130</strain>
    </source>
</reference>
<dbReference type="OrthoDB" id="9810847at2"/>
<dbReference type="AlphaFoldDB" id="A0A4Q9KK17"/>
<dbReference type="PANTHER" id="PTHR37309:SF1">
    <property type="entry name" value="SLR0284 PROTEIN"/>
    <property type="match status" value="1"/>
</dbReference>
<gene>
    <name evidence="2" type="ORF">ET996_08525</name>
</gene>
<evidence type="ECO:0000256" key="1">
    <source>
        <dbReference type="SAM" id="Phobius"/>
    </source>
</evidence>
<feature type="transmembrane region" description="Helical" evidence="1">
    <location>
        <begin position="100"/>
        <end position="122"/>
    </location>
</feature>
<proteinExistence type="predicted"/>